<feature type="domain" description="Core-binding (CB)" evidence="6">
    <location>
        <begin position="80"/>
        <end position="175"/>
    </location>
</feature>
<dbReference type="Gene3D" id="1.10.443.10">
    <property type="entry name" value="Intergrase catalytic core"/>
    <property type="match status" value="1"/>
</dbReference>
<keyword evidence="3" id="KW-0233">DNA recombination</keyword>
<dbReference type="GO" id="GO:0015074">
    <property type="term" value="P:DNA integration"/>
    <property type="evidence" value="ECO:0007669"/>
    <property type="project" value="UniProtKB-KW"/>
</dbReference>
<accession>A0AAP2F000</accession>
<dbReference type="EMBL" id="JAENMS010000006">
    <property type="protein sequence ID" value="MBL5935293.1"/>
    <property type="molecule type" value="Genomic_DNA"/>
</dbReference>
<dbReference type="Gene3D" id="1.10.150.130">
    <property type="match status" value="1"/>
</dbReference>
<evidence type="ECO:0000313" key="7">
    <source>
        <dbReference type="EMBL" id="MBL5935293.1"/>
    </source>
</evidence>
<evidence type="ECO:0000256" key="3">
    <source>
        <dbReference type="ARBA" id="ARBA00023172"/>
    </source>
</evidence>
<dbReference type="InterPro" id="IPR050090">
    <property type="entry name" value="Tyrosine_recombinase_XerCD"/>
</dbReference>
<keyword evidence="1" id="KW-0229">DNA integration</keyword>
<dbReference type="InterPro" id="IPR044068">
    <property type="entry name" value="CB"/>
</dbReference>
<dbReference type="CDD" id="cd01189">
    <property type="entry name" value="INT_ICEBs1_C_like"/>
    <property type="match status" value="1"/>
</dbReference>
<dbReference type="InterPro" id="IPR022000">
    <property type="entry name" value="Min27-like_integrase_DNA_bind"/>
</dbReference>
<evidence type="ECO:0000259" key="5">
    <source>
        <dbReference type="PROSITE" id="PS51898"/>
    </source>
</evidence>
<dbReference type="Proteomes" id="UP000653275">
    <property type="component" value="Unassembled WGS sequence"/>
</dbReference>
<dbReference type="InterPro" id="IPR011010">
    <property type="entry name" value="DNA_brk_join_enz"/>
</dbReference>
<evidence type="ECO:0000256" key="4">
    <source>
        <dbReference type="PROSITE-ProRule" id="PRU01248"/>
    </source>
</evidence>
<dbReference type="PANTHER" id="PTHR30349:SF36">
    <property type="entry name" value="PROPHAGE INTEGRASE INTR-RELATED"/>
    <property type="match status" value="1"/>
</dbReference>
<evidence type="ECO:0000256" key="2">
    <source>
        <dbReference type="ARBA" id="ARBA00023125"/>
    </source>
</evidence>
<dbReference type="GO" id="GO:0006310">
    <property type="term" value="P:DNA recombination"/>
    <property type="evidence" value="ECO:0007669"/>
    <property type="project" value="UniProtKB-KW"/>
</dbReference>
<dbReference type="InterPro" id="IPR013762">
    <property type="entry name" value="Integrase-like_cat_sf"/>
</dbReference>
<gene>
    <name evidence="7" type="ORF">I7V27_12680</name>
</gene>
<evidence type="ECO:0000313" key="8">
    <source>
        <dbReference type="Proteomes" id="UP000653275"/>
    </source>
</evidence>
<dbReference type="PROSITE" id="PS51900">
    <property type="entry name" value="CB"/>
    <property type="match status" value="1"/>
</dbReference>
<feature type="domain" description="Tyr recombinase" evidence="5">
    <location>
        <begin position="196"/>
        <end position="403"/>
    </location>
</feature>
<dbReference type="Pfam" id="PF12167">
    <property type="entry name" value="Arm-DNA-bind_2"/>
    <property type="match status" value="1"/>
</dbReference>
<name>A0AAP2F000_LELAM</name>
<dbReference type="AlphaFoldDB" id="A0AAP2F000"/>
<dbReference type="PROSITE" id="PS51898">
    <property type="entry name" value="TYR_RECOMBINASE"/>
    <property type="match status" value="1"/>
</dbReference>
<dbReference type="PANTHER" id="PTHR30349">
    <property type="entry name" value="PHAGE INTEGRASE-RELATED"/>
    <property type="match status" value="1"/>
</dbReference>
<reference evidence="7" key="1">
    <citation type="submission" date="2020-12" db="EMBL/GenBank/DDBJ databases">
        <title>Draft genome sequence of Enterobacter spp., Lelliottia spp. and Serratia spp. isolated from drinking water reservoirs and lakes.</title>
        <authorList>
            <person name="Reitter C."/>
            <person name="Neuhaus K."/>
            <person name="Huegler M."/>
        </authorList>
    </citation>
    <scope>NUCLEOTIDE SEQUENCE</scope>
    <source>
        <strain evidence="7">TZW15</strain>
    </source>
</reference>
<dbReference type="Pfam" id="PF00589">
    <property type="entry name" value="Phage_integrase"/>
    <property type="match status" value="1"/>
</dbReference>
<evidence type="ECO:0000259" key="6">
    <source>
        <dbReference type="PROSITE" id="PS51900"/>
    </source>
</evidence>
<evidence type="ECO:0000256" key="1">
    <source>
        <dbReference type="ARBA" id="ARBA00022908"/>
    </source>
</evidence>
<dbReference type="SUPFAM" id="SSF56349">
    <property type="entry name" value="DNA breaking-rejoining enzymes"/>
    <property type="match status" value="1"/>
</dbReference>
<sequence length="428" mass="48225">MNYPTGVELHNGKIRITFMYRGVRCREVLQGWLVTNANIKKAGNLRAVIVSEIQLGQFDYAGRFPESKALKKFSSTRRITTFKELCDVFSAAKALEVSAASMQTTSAIINTLRRIVGDNTRLVDIQHSDLLSYRNELLTGEVFNPVRPNHKKRGRSPSTVNTRMSLLAEMLKLANRSQFITHAPYEGLSLLKVSKKAPDPLLLHEYQALMSVMPENHKLIWIIAVHTGLRHGELCALAWEDIDLQKGEIHVCRNVTNAGIFVPPKTDAGIRTVTLLQPALDALNEQFKISGELEKKEIVFHHRELGKTEQRKLRFVFVPGTRSKTKSGFFSKSSISYGWKRAMNMAGIRLRHPYQSRHTYACWALSAGANPSFIASQMGHEDARMVYEVYSKWIGEMNQDQVGMLNSRLPTATPPGCPHGKSLLRKVL</sequence>
<comment type="caution">
    <text evidence="7">The sequence shown here is derived from an EMBL/GenBank/DDBJ whole genome shotgun (WGS) entry which is preliminary data.</text>
</comment>
<dbReference type="RefSeq" id="WP_202665891.1">
    <property type="nucleotide sequence ID" value="NZ_JAENMR010000006.1"/>
</dbReference>
<keyword evidence="2 4" id="KW-0238">DNA-binding</keyword>
<dbReference type="InterPro" id="IPR002104">
    <property type="entry name" value="Integrase_catalytic"/>
</dbReference>
<dbReference type="InterPro" id="IPR010998">
    <property type="entry name" value="Integrase_recombinase_N"/>
</dbReference>
<organism evidence="7 8">
    <name type="scientific">Lelliottia amnigena</name>
    <name type="common">Enterobacter amnigenus</name>
    <dbReference type="NCBI Taxonomy" id="61646"/>
    <lineage>
        <taxon>Bacteria</taxon>
        <taxon>Pseudomonadati</taxon>
        <taxon>Pseudomonadota</taxon>
        <taxon>Gammaproteobacteria</taxon>
        <taxon>Enterobacterales</taxon>
        <taxon>Enterobacteriaceae</taxon>
        <taxon>Lelliottia</taxon>
    </lineage>
</organism>
<proteinExistence type="predicted"/>
<protein>
    <submittedName>
        <fullName evidence="7">DUF3596 domain-containing protein</fullName>
    </submittedName>
</protein>
<dbReference type="GO" id="GO:0003677">
    <property type="term" value="F:DNA binding"/>
    <property type="evidence" value="ECO:0007669"/>
    <property type="project" value="UniProtKB-UniRule"/>
</dbReference>